<protein>
    <submittedName>
        <fullName evidence="3">Amidase</fullName>
    </submittedName>
</protein>
<dbReference type="Pfam" id="PF01425">
    <property type="entry name" value="Amidase"/>
    <property type="match status" value="1"/>
</dbReference>
<dbReference type="RefSeq" id="WP_009367711.1">
    <property type="nucleotide sequence ID" value="NZ_ALJD01000014.1"/>
</dbReference>
<dbReference type="PANTHER" id="PTHR11895:SF170">
    <property type="entry name" value="AMIDASE"/>
    <property type="match status" value="1"/>
</dbReference>
<dbReference type="eggNOG" id="arCOG02726">
    <property type="taxonomic scope" value="Archaea"/>
</dbReference>
<dbReference type="PROSITE" id="PS00571">
    <property type="entry name" value="AMIDASES"/>
    <property type="match status" value="1"/>
</dbReference>
<accession>J3JD96</accession>
<evidence type="ECO:0000256" key="1">
    <source>
        <dbReference type="SAM" id="MobiDB-lite"/>
    </source>
</evidence>
<dbReference type="GO" id="GO:0003824">
    <property type="term" value="F:catalytic activity"/>
    <property type="evidence" value="ECO:0007669"/>
    <property type="project" value="InterPro"/>
</dbReference>
<proteinExistence type="predicted"/>
<gene>
    <name evidence="3" type="ORF">HSB1_42620</name>
</gene>
<dbReference type="NCBIfam" id="NF005565">
    <property type="entry name" value="PRK07235.1"/>
    <property type="match status" value="1"/>
</dbReference>
<feature type="region of interest" description="Disordered" evidence="1">
    <location>
        <begin position="53"/>
        <end position="73"/>
    </location>
</feature>
<name>J3JD96_9EURY</name>
<reference evidence="3 4" key="1">
    <citation type="journal article" date="2012" name="J. Bacteriol.">
        <title>Draft Genome Sequence of the Extremely Halophilic Archaeon Halogranum salarium B-1T.</title>
        <authorList>
            <person name="Kim K.K."/>
            <person name="Lee K.C."/>
            <person name="Lee J.S."/>
        </authorList>
    </citation>
    <scope>NUCLEOTIDE SEQUENCE [LARGE SCALE GENOMIC DNA]</scope>
    <source>
        <strain evidence="3 4">B-1</strain>
    </source>
</reference>
<dbReference type="PANTHER" id="PTHR11895">
    <property type="entry name" value="TRANSAMIDASE"/>
    <property type="match status" value="1"/>
</dbReference>
<dbReference type="Gene3D" id="3.90.1300.10">
    <property type="entry name" value="Amidase signature (AS) domain"/>
    <property type="match status" value="1"/>
</dbReference>
<dbReference type="EMBL" id="ALJD01000014">
    <property type="protein sequence ID" value="EJN57299.1"/>
    <property type="molecule type" value="Genomic_DNA"/>
</dbReference>
<evidence type="ECO:0000313" key="4">
    <source>
        <dbReference type="Proteomes" id="UP000007813"/>
    </source>
</evidence>
<dbReference type="PATRIC" id="fig|1210908.3.peg.3995"/>
<sequence length="508" mass="53609">MSESPPNIQPPTPEEIRELAEQHHMSLSDDEVADFAAIIEGMLDGYERIDELSDPTPAVQYHTRDPGYRPDAEEDPLNAFVRKCEVQGAEDGPLTGYEVGLKDSVSLAGVEMTLGSKLFEGYVPSTDATIVTRLLDAGATITGKLNMEDMALSGSGELSATGPVLNPRDDDYIAGGSSSGSAAAVATGDVDVAIGGDQGGSIRIPAAWSGIVGHKPTHSLVPYTGVAGLGRSFDHVGPMCSTVEECALLLDVLAGADGLDPRQGAVATQQYSDALGADPAEITVGVLEEGFGHEQSEPGVDETVRDALAAFEDAGAEVTEVSVPMHLDGLPIWNAIGLEEITATVNAECVGHYGKGFYDTQFADAFGRARRAQADDYLSTMKLTLIAGQYLSNEYRGHYHAKGQNLARKLTAAYDEVLEDVDVLAMPTTPQTAHEANRDISRVEAIDRALNMLPNTAPFDNTGHPAISVPAGQSDGLPVGLMFVGDRFDDATALASAYAFEQQVAVEL</sequence>
<organism evidence="3 4">
    <name type="scientific">Halogranum salarium B-1</name>
    <dbReference type="NCBI Taxonomy" id="1210908"/>
    <lineage>
        <taxon>Archaea</taxon>
        <taxon>Methanobacteriati</taxon>
        <taxon>Methanobacteriota</taxon>
        <taxon>Stenosarchaea group</taxon>
        <taxon>Halobacteria</taxon>
        <taxon>Halobacteriales</taxon>
        <taxon>Haloferacaceae</taxon>
    </lineage>
</organism>
<evidence type="ECO:0000313" key="3">
    <source>
        <dbReference type="EMBL" id="EJN57299.1"/>
    </source>
</evidence>
<dbReference type="InterPro" id="IPR036928">
    <property type="entry name" value="AS_sf"/>
</dbReference>
<dbReference type="Gene3D" id="1.10.20.60">
    <property type="entry name" value="Glu-tRNAGln amidotransferase C subunit, N-terminal domain"/>
    <property type="match status" value="1"/>
</dbReference>
<dbReference type="eggNOG" id="arCOG01717">
    <property type="taxonomic scope" value="Archaea"/>
</dbReference>
<dbReference type="InterPro" id="IPR023631">
    <property type="entry name" value="Amidase_dom"/>
</dbReference>
<feature type="domain" description="Amidase" evidence="2">
    <location>
        <begin position="88"/>
        <end position="493"/>
    </location>
</feature>
<dbReference type="SUPFAM" id="SSF75304">
    <property type="entry name" value="Amidase signature (AS) enzymes"/>
    <property type="match status" value="1"/>
</dbReference>
<dbReference type="InterPro" id="IPR000120">
    <property type="entry name" value="Amidase"/>
</dbReference>
<comment type="caution">
    <text evidence="3">The sequence shown here is derived from an EMBL/GenBank/DDBJ whole genome shotgun (WGS) entry which is preliminary data.</text>
</comment>
<dbReference type="InterPro" id="IPR020556">
    <property type="entry name" value="Amidase_CS"/>
</dbReference>
<dbReference type="OrthoDB" id="7931at2157"/>
<dbReference type="Proteomes" id="UP000007813">
    <property type="component" value="Unassembled WGS sequence"/>
</dbReference>
<dbReference type="AlphaFoldDB" id="J3JD96"/>
<evidence type="ECO:0000259" key="2">
    <source>
        <dbReference type="Pfam" id="PF01425"/>
    </source>
</evidence>
<feature type="compositionally biased region" description="Basic and acidic residues" evidence="1">
    <location>
        <begin position="62"/>
        <end position="71"/>
    </location>
</feature>